<dbReference type="Pfam" id="PF19775">
    <property type="entry name" value="DUF6261"/>
    <property type="match status" value="1"/>
</dbReference>
<proteinExistence type="predicted"/>
<organism evidence="1 2">
    <name type="scientific">Chryseobacterium cheonjiense</name>
    <dbReference type="NCBI Taxonomy" id="2728845"/>
    <lineage>
        <taxon>Bacteria</taxon>
        <taxon>Pseudomonadati</taxon>
        <taxon>Bacteroidota</taxon>
        <taxon>Flavobacteriia</taxon>
        <taxon>Flavobacteriales</taxon>
        <taxon>Weeksellaceae</taxon>
        <taxon>Chryseobacterium group</taxon>
        <taxon>Chryseobacterium</taxon>
    </lineage>
</organism>
<protein>
    <submittedName>
        <fullName evidence="1">Uncharacterized protein</fullName>
    </submittedName>
</protein>
<keyword evidence="2" id="KW-1185">Reference proteome</keyword>
<gene>
    <name evidence="1" type="ORF">HHL20_01080</name>
</gene>
<evidence type="ECO:0000313" key="2">
    <source>
        <dbReference type="Proteomes" id="UP000552615"/>
    </source>
</evidence>
<dbReference type="AlphaFoldDB" id="A0A7Y0FH11"/>
<dbReference type="Proteomes" id="UP000552615">
    <property type="component" value="Unassembled WGS sequence"/>
</dbReference>
<name>A0A7Y0FH11_9FLAO</name>
<comment type="caution">
    <text evidence="1">The sequence shown here is derived from an EMBL/GenBank/DDBJ whole genome shotgun (WGS) entry which is preliminary data.</text>
</comment>
<evidence type="ECO:0000313" key="1">
    <source>
        <dbReference type="EMBL" id="NML55928.1"/>
    </source>
</evidence>
<dbReference type="EMBL" id="JABBGF010000001">
    <property type="protein sequence ID" value="NML55928.1"/>
    <property type="molecule type" value="Genomic_DNA"/>
</dbReference>
<reference evidence="1 2" key="1">
    <citation type="submission" date="2020-04" db="EMBL/GenBank/DDBJ databases">
        <title>Chryseobacterium sp. RJ-7-14 sp. nov., isolated from Jeju soil.</title>
        <authorList>
            <person name="Dahal R.H."/>
            <person name="Chaudhary D.K."/>
        </authorList>
    </citation>
    <scope>NUCLEOTIDE SEQUENCE [LARGE SCALE GENOMIC DNA]</scope>
    <source>
        <strain evidence="1 2">RJ-7-14</strain>
    </source>
</reference>
<dbReference type="RefSeq" id="WP_169229365.1">
    <property type="nucleotide sequence ID" value="NZ_JABBGF010000001.1"/>
</dbReference>
<sequence>MEKVKKIYLEKLNNKDFYQLIENVIAISDTEPLLSTISAALKADIPQMKLSFKKESLTEETQQVVALDKKRDRAFIRLRSFLESETYNDEEPSKANAANSLLTIIENFGGSKIPKFNLNGETAVLTNLISALNAKTNEITILDLSSKIVYLKNSNESFQAFYKDRGDAAKELADINPFYRLRKPVTAKYRRFISAIENMPEILPSSSPAITSIITRLNVELDKFDALISKAKNDSENPASGLS</sequence>
<accession>A0A7Y0FH11</accession>
<dbReference type="InterPro" id="IPR046228">
    <property type="entry name" value="DUF6261"/>
</dbReference>